<sequence>MQSMIKREVSLSLTAHSEFIRQMILDGLEVAKHREEKYKGSVHINSNAIYYRNMRQNGHSTALRTVFNAPEFDDIGVISLFLDNSQRLNFLNNSANTQNLKECLFWEKTFESDLGKLRGQKIEVLILNDYISIDAIKRGWNVIEKVAVQLPHLKLVVFLG</sequence>
<proteinExistence type="predicted"/>
<dbReference type="GeneID" id="55607798"/>
<dbReference type="RefSeq" id="YP_009837605.1">
    <property type="nucleotide sequence ID" value="NC_048702.1"/>
</dbReference>
<dbReference type="KEGG" id="vg:55607798"/>
<dbReference type="Proteomes" id="UP000242372">
    <property type="component" value="Segment"/>
</dbReference>
<evidence type="ECO:0000313" key="2">
    <source>
        <dbReference type="Proteomes" id="UP000242372"/>
    </source>
</evidence>
<evidence type="ECO:0008006" key="3">
    <source>
        <dbReference type="Google" id="ProtNLM"/>
    </source>
</evidence>
<reference evidence="1 2" key="1">
    <citation type="submission" date="2018-02" db="EMBL/GenBank/DDBJ databases">
        <title>Complete Genome Sequences of Erwinia amylovora Phages vB_EamP-S2 and vB_EamM-Bue1.</title>
        <authorList>
            <person name="Knecht L.E."/>
        </authorList>
    </citation>
    <scope>NUCLEOTIDE SEQUENCE [LARGE SCALE GENOMIC DNA]</scope>
</reference>
<keyword evidence="2" id="KW-1185">Reference proteome</keyword>
<organism evidence="1 2">
    <name type="scientific">Erwinia phage vB_EamM-Bue1</name>
    <dbReference type="NCBI Taxonomy" id="2099338"/>
    <lineage>
        <taxon>Viruses</taxon>
        <taxon>Duplodnaviria</taxon>
        <taxon>Heunggongvirae</taxon>
        <taxon>Uroviricota</taxon>
        <taxon>Caudoviricetes</taxon>
        <taxon>Pantevenvirales</taxon>
        <taxon>Ackermannviridae</taxon>
        <taxon>Nezavisimistyvirus</taxon>
        <taxon>Nezavisimistyvirus bue1</taxon>
    </lineage>
</organism>
<protein>
    <recommendedName>
        <fullName evidence="3">Histone-like protein</fullName>
    </recommendedName>
</protein>
<dbReference type="EMBL" id="MG973030">
    <property type="protein sequence ID" value="AVO22849.1"/>
    <property type="molecule type" value="Genomic_DNA"/>
</dbReference>
<evidence type="ECO:0000313" key="1">
    <source>
        <dbReference type="EMBL" id="AVO22849.1"/>
    </source>
</evidence>
<accession>A0A2P1JU15</accession>
<name>A0A2P1JU15_9CAUD</name>